<keyword evidence="1" id="KW-0472">Membrane</keyword>
<reference evidence="2 3" key="2">
    <citation type="submission" date="2016-08" db="EMBL/GenBank/DDBJ databases">
        <title>Pervasive Adenine N6-methylation of Active Genes in Fungi.</title>
        <authorList>
            <consortium name="DOE Joint Genome Institute"/>
            <person name="Mondo S.J."/>
            <person name="Dannebaum R.O."/>
            <person name="Kuo R.C."/>
            <person name="Labutti K."/>
            <person name="Haridas S."/>
            <person name="Kuo A."/>
            <person name="Salamov A."/>
            <person name="Ahrendt S.R."/>
            <person name="Lipzen A."/>
            <person name="Sullivan W."/>
            <person name="Andreopoulos W.B."/>
            <person name="Clum A."/>
            <person name="Lindquist E."/>
            <person name="Daum C."/>
            <person name="Ramamoorthy G.K."/>
            <person name="Gryganskyi A."/>
            <person name="Culley D."/>
            <person name="Magnuson J.K."/>
            <person name="James T.Y."/>
            <person name="O'Malley M.A."/>
            <person name="Stajich J.E."/>
            <person name="Spatafora J.W."/>
            <person name="Visel A."/>
            <person name="Grigoriev I.V."/>
        </authorList>
    </citation>
    <scope>NUCLEOTIDE SEQUENCE [LARGE SCALE GENOMIC DNA]</scope>
    <source>
        <strain evidence="2 3">S4</strain>
    </source>
</reference>
<evidence type="ECO:0000256" key="1">
    <source>
        <dbReference type="SAM" id="Phobius"/>
    </source>
</evidence>
<name>A0A1Y1X2P1_9FUNG</name>
<feature type="non-terminal residue" evidence="2">
    <location>
        <position position="396"/>
    </location>
</feature>
<feature type="transmembrane region" description="Helical" evidence="1">
    <location>
        <begin position="119"/>
        <end position="142"/>
    </location>
</feature>
<feature type="transmembrane region" description="Helical" evidence="1">
    <location>
        <begin position="154"/>
        <end position="174"/>
    </location>
</feature>
<feature type="transmembrane region" description="Helical" evidence="1">
    <location>
        <begin position="50"/>
        <end position="69"/>
    </location>
</feature>
<feature type="transmembrane region" description="Helical" evidence="1">
    <location>
        <begin position="20"/>
        <end position="38"/>
    </location>
</feature>
<feature type="transmembrane region" description="Helical" evidence="1">
    <location>
        <begin position="227"/>
        <end position="246"/>
    </location>
</feature>
<dbReference type="Proteomes" id="UP000193944">
    <property type="component" value="Unassembled WGS sequence"/>
</dbReference>
<organism evidence="2 3">
    <name type="scientific">Anaeromyces robustus</name>
    <dbReference type="NCBI Taxonomy" id="1754192"/>
    <lineage>
        <taxon>Eukaryota</taxon>
        <taxon>Fungi</taxon>
        <taxon>Fungi incertae sedis</taxon>
        <taxon>Chytridiomycota</taxon>
        <taxon>Chytridiomycota incertae sedis</taxon>
        <taxon>Neocallimastigomycetes</taxon>
        <taxon>Neocallimastigales</taxon>
        <taxon>Neocallimastigaceae</taxon>
        <taxon>Anaeromyces</taxon>
    </lineage>
</organism>
<dbReference type="AlphaFoldDB" id="A0A1Y1X2P1"/>
<evidence type="ECO:0000313" key="2">
    <source>
        <dbReference type="EMBL" id="ORX80079.1"/>
    </source>
</evidence>
<dbReference type="EMBL" id="MCFG01000156">
    <property type="protein sequence ID" value="ORX80079.1"/>
    <property type="molecule type" value="Genomic_DNA"/>
</dbReference>
<comment type="caution">
    <text evidence="2">The sequence shown here is derived from an EMBL/GenBank/DDBJ whole genome shotgun (WGS) entry which is preliminary data.</text>
</comment>
<gene>
    <name evidence="2" type="ORF">BCR32DRAFT_269072</name>
</gene>
<reference evidence="2 3" key="1">
    <citation type="submission" date="2016-08" db="EMBL/GenBank/DDBJ databases">
        <title>A Parts List for Fungal Cellulosomes Revealed by Comparative Genomics.</title>
        <authorList>
            <consortium name="DOE Joint Genome Institute"/>
            <person name="Haitjema C.H."/>
            <person name="Gilmore S.P."/>
            <person name="Henske J.K."/>
            <person name="Solomon K.V."/>
            <person name="De Groot R."/>
            <person name="Kuo A."/>
            <person name="Mondo S.J."/>
            <person name="Salamov A.A."/>
            <person name="Labutti K."/>
            <person name="Zhao Z."/>
            <person name="Chiniquy J."/>
            <person name="Barry K."/>
            <person name="Brewer H.M."/>
            <person name="Purvine S.O."/>
            <person name="Wright A.T."/>
            <person name="Boxma B."/>
            <person name="Van Alen T."/>
            <person name="Hackstein J.H."/>
            <person name="Baker S.E."/>
            <person name="Grigoriev I.V."/>
            <person name="O'Malley M.A."/>
        </authorList>
    </citation>
    <scope>NUCLEOTIDE SEQUENCE [LARGE SCALE GENOMIC DNA]</scope>
    <source>
        <strain evidence="2 3">S4</strain>
    </source>
</reference>
<keyword evidence="1" id="KW-1133">Transmembrane helix</keyword>
<sequence>MAKLYSNVILSLTELVNYSRFSSPLISWLIVTYVYFTIGIRTKENLWKLLYITCSNGILANLFYGIWIVSNNLKFNYYEMYIYLKYPEHFFTALNEWGLIYITFVKIRSHIKTLESKKWRIFINILLIYYVCFQILIVNDIIRYNSDRPKKFSYFLYIPVGFLETYFIFLIVISTINDDKDESKNILSILLHSSLIRMLIVSFILVGNSIIECVERERGYGLLIKRIFFRLKGFLGIIFLIDFLLVRINLNSNTIRENEIKLLKYCVREKNYEFNDDEKGESDTIGLDVEDLYGLNKTNKTPPMDHTQPSNVISKINSNIDTNSNSPSSNYNTNKNVFRNSSISEYNTNKNVFRNSSISEFNTNKNVFRNSSIPESNTNKNVFRNSSISEFNTNKN</sequence>
<accession>A0A1Y1X2P1</accession>
<keyword evidence="3" id="KW-1185">Reference proteome</keyword>
<evidence type="ECO:0000313" key="3">
    <source>
        <dbReference type="Proteomes" id="UP000193944"/>
    </source>
</evidence>
<protein>
    <submittedName>
        <fullName evidence="2">Uncharacterized protein</fullName>
    </submittedName>
</protein>
<proteinExistence type="predicted"/>
<keyword evidence="1" id="KW-0812">Transmembrane</keyword>
<feature type="transmembrane region" description="Helical" evidence="1">
    <location>
        <begin position="186"/>
        <end position="207"/>
    </location>
</feature>